<dbReference type="PRINTS" id="PR00261">
    <property type="entry name" value="LDLRECEPTOR"/>
</dbReference>
<evidence type="ECO:0000256" key="6">
    <source>
        <dbReference type="SAM" id="SignalP"/>
    </source>
</evidence>
<keyword evidence="2 3" id="KW-1015">Disulfide bond</keyword>
<feature type="domain" description="MAM" evidence="8">
    <location>
        <begin position="902"/>
        <end position="1066"/>
    </location>
</feature>
<dbReference type="Ensembl" id="ENSPMRT00000023516.1">
    <property type="protein sequence ID" value="ENSPMRP00000022137.1"/>
    <property type="gene ID" value="ENSPMRG00000014401.1"/>
</dbReference>
<feature type="disulfide bond" evidence="4">
    <location>
        <begin position="1535"/>
        <end position="1553"/>
    </location>
</feature>
<dbReference type="Gene3D" id="2.60.120.200">
    <property type="match status" value="9"/>
</dbReference>
<dbReference type="GO" id="GO:0070858">
    <property type="term" value="P:negative regulation of bile acid biosynthetic process"/>
    <property type="evidence" value="ECO:0007669"/>
    <property type="project" value="Ensembl"/>
</dbReference>
<keyword evidence="5" id="KW-0812">Transmembrane</keyword>
<feature type="domain" description="MAM" evidence="8">
    <location>
        <begin position="59"/>
        <end position="216"/>
    </location>
</feature>
<keyword evidence="6" id="KW-0732">Signal</keyword>
<dbReference type="PROSITE" id="PS50026">
    <property type="entry name" value="EGF_3"/>
    <property type="match status" value="1"/>
</dbReference>
<feature type="chain" id="PRO_5025393956" evidence="6">
    <location>
        <begin position="24"/>
        <end position="2223"/>
    </location>
</feature>
<feature type="domain" description="MAM" evidence="8">
    <location>
        <begin position="460"/>
        <end position="629"/>
    </location>
</feature>
<keyword evidence="5" id="KW-0472">Membrane</keyword>
<feature type="signal peptide" evidence="6">
    <location>
        <begin position="1"/>
        <end position="23"/>
    </location>
</feature>
<feature type="disulfide bond" evidence="4">
    <location>
        <begin position="1112"/>
        <end position="1127"/>
    </location>
</feature>
<evidence type="ECO:0000256" key="3">
    <source>
        <dbReference type="PROSITE-ProRule" id="PRU00076"/>
    </source>
</evidence>
<dbReference type="PROSITE" id="PS50068">
    <property type="entry name" value="LDLRA_2"/>
    <property type="match status" value="10"/>
</dbReference>
<dbReference type="InterPro" id="IPR023415">
    <property type="entry name" value="LDLR_class-A_CS"/>
</dbReference>
<feature type="domain" description="MAM" evidence="8">
    <location>
        <begin position="691"/>
        <end position="855"/>
    </location>
</feature>
<evidence type="ECO:0000313" key="10">
    <source>
        <dbReference type="Proteomes" id="UP000472272"/>
    </source>
</evidence>
<sequence>MYTASNFCALLCINLAAFWLSKGDVFQCCDGSVIPSVELCDFTYQCKDCSDAEQCSYYEKCDFESDLCNMKNEKSPVDWIRRNGRNIIGSPHSDHNGNNTAHFLTLSSEHIPFPAILRSRVIFVASNQLTCQISFYYWIGQINGTLTVGLQTNSDRASGTIWQERGGIKNQWQRAVITINNTLNVEVSIKGQIFEPWAPGETIAIDDFSVTEGCLLAFDTSLCKERVHACEVKTQVPDQEHFSNPSSIPFNCTHGGFCFQQNCSFKIHVCDWNSDASAEHSWVPVKELDDRGLKSVLLKDRSNDTNGHYKWVNTSYESPTLNGTMCHCFGENCHIWFHYTMVDNSVLKAVLYTDADEQVVLWRASATTNNEWVKAEIQILTDLKKTKLLLEGTFESNMSTICLHYFHFVGNTTSDLPEVCSSERFACASDQWIDSSLACDYQLDCLDGSDEDPAACANYTLCDFESDLCEWKTLNTKDVQWKIMKAQTSGDSLLPGTDHTTSSNKGTFIYVTGSPEANTKPIISHLSSPVFTKLPSDALYCQMRFWYQLSQDSQLSVFLRTPVDGDLQSLHNSKPFKSTMQWTKANVLLRNITGDEIVGPFQIILQATVQSTKAFVAVDDISITKACRTNYKSFSSTEQKGATILETSDSSSLYCPPGLLACKNGDGITSDKFCDFTPDCPDGSDEALCSPKCDFETDSCGWMETARGDAFDWVRSSRSGLPPAFQKQAPARDHTYNQPAGHFMFILRNSSSFSQTAQLRSPKFSQAGSGCTMTFWYYNYGLSVGAAEMQLLVDGQKDPTALWRIYYNQGDQWLKGFIQLGRLPHPFQLSLDKVSLGFYDGVSAIDDITFENCAMPPPALNCEGPDHFWCQDSKACINSLLLCDLVDDCGDGSDEDKCATELQCDFELGLCNWEQDVDDDFDWTRNQGPTSTFNTGPMKDHTLGTAKGHYLYIESSEPQMFQNQAALLSPVFNSTFAHGKKSCIFRFHYHMFGKHIYRLAVSQRTVSNTRGQLLWQTFGDQGDRWIKEVLYVESSEPFQILVEGTVGDGFTGDIGIDDLSFMNCTLYNGNLPVDSTTPSGTSIPVTLPMNNCTEKEFICRATGRCINITQKCDFRPDCSDRSDESSCASDACDFDSGNFCEWYQPAAQVATRASSHTVNIFQWGLGKGASIHPGGEGHRPLTDHTTATKEGWYLYADSSNGQFGHTADITTPVISQTGPKCKLVFWNYMNGATVGSLKVLRKEGNMSFELWSQSGPQGPQWNRAEVHLGVQSYFQVIFRAKRGISYVGDVAVDDISFQECSPLLIPDRHCTSDEFTCANKYCLPKDNLCDFVNDCADNSDENQSICSMSIGRCDFEFDLCDWEQDQNDDFDWNLRIGGIPRAGTGPVADHTLQEPSGHYIFIKNSFPQLPGQEARITSVTVSRKSKNCKVIFYYHMYGANTGSLTVYQVTASNPPQVLFSLSGDQGNFWKRKVLLLEAYEDFQITFEGRVGKGYRYIALDDIVFTRECLPSSGFLPDEPTASPPTGSCSHGYLECLNGKCYRPEQSCNFEDDCGDNTDERECGTSCTFENGLCGWQNSLADNFDWVIGTSSPQSLRPPKDHTLGNGKGQFLYLEAMSLGVRGEKALLKSSRWAESSTTCMLSFWYYMSSKATGRIQVLIKTGSGLSKVWSDSGDYGGLWKKAEIHLGKLRNFEVLFEGIRIKDLGGGAAIDDIVYENCSTVGEDSGVCPTVTDFICWNKKCIESHLVCDYKADCKDLSDEADCSQYTTVPGSCSFETQGHDWTAVCGFTQDPEDEFDWDVHSKAVIEPGGPLKDHTPGNGHNFLYVNSSTQQKGDRARIVTTQYFPASLGICTLRFWFWPFNSPKIGLLKVYAIEEFGMDILMWAATGNAKNTWTYANVVLSSNSPFKVAFEAEVGANEPIEFALDDISFTPECASGGPIVPQPQTCGSERFTCSYVKQCVPLSAKCNGLEDCTDGTDEMACPTEQPTTGSPRHCKEAEFQCANQSCIPSLLRCDGVADCRFNEDEANCPIKDCFNGSLLCPSTNSCIPFSRRCDGIVDCIDFAPDESSCSDCPEAYCKNGGTCSKEPVPICQCENEWKGNRCHMKAKSPPTPSSGSLQNDTWTGLGIGLAFLLIEIAVAVSCILSKRKLPRTKQEEILKTAFDNPLYEARSVKSTEYAASLGVQISVSPWQAQQELFRSNDIMAASFANPLYGTTTGKEQTL</sequence>
<dbReference type="InterPro" id="IPR000998">
    <property type="entry name" value="MAM_dom"/>
</dbReference>
<feature type="domain" description="MAM" evidence="8">
    <location>
        <begin position="1351"/>
        <end position="1510"/>
    </location>
</feature>
<feature type="disulfide bond" evidence="4">
    <location>
        <begin position="883"/>
        <end position="898"/>
    </location>
</feature>
<evidence type="ECO:0000256" key="2">
    <source>
        <dbReference type="ARBA" id="ARBA00023157"/>
    </source>
</evidence>
<organism evidence="9 10">
    <name type="scientific">Podarcis muralis</name>
    <name type="common">Wall lizard</name>
    <name type="synonym">Lacerta muralis</name>
    <dbReference type="NCBI Taxonomy" id="64176"/>
    <lineage>
        <taxon>Eukaryota</taxon>
        <taxon>Metazoa</taxon>
        <taxon>Chordata</taxon>
        <taxon>Craniata</taxon>
        <taxon>Vertebrata</taxon>
        <taxon>Euteleostomi</taxon>
        <taxon>Lepidosauria</taxon>
        <taxon>Squamata</taxon>
        <taxon>Bifurcata</taxon>
        <taxon>Unidentata</taxon>
        <taxon>Episquamata</taxon>
        <taxon>Laterata</taxon>
        <taxon>Lacertibaenia</taxon>
        <taxon>Lacertidae</taxon>
        <taxon>Podarcis</taxon>
    </lineage>
</organism>
<dbReference type="Proteomes" id="UP000472272">
    <property type="component" value="Chromosome 12"/>
</dbReference>
<dbReference type="SMART" id="SM00192">
    <property type="entry name" value="LDLa"/>
    <property type="match status" value="11"/>
</dbReference>
<feature type="disulfide bond" evidence="4">
    <location>
        <begin position="1736"/>
        <end position="1754"/>
    </location>
</feature>
<dbReference type="PROSITE" id="PS00022">
    <property type="entry name" value="EGF_1"/>
    <property type="match status" value="1"/>
</dbReference>
<evidence type="ECO:0000256" key="1">
    <source>
        <dbReference type="ARBA" id="ARBA00022737"/>
    </source>
</evidence>
<dbReference type="OMA" id="HLVCDNK"/>
<feature type="transmembrane region" description="Helical" evidence="5">
    <location>
        <begin position="2123"/>
        <end position="2145"/>
    </location>
</feature>
<feature type="disulfide bond" evidence="4">
    <location>
        <begin position="1528"/>
        <end position="1540"/>
    </location>
</feature>
<evidence type="ECO:0000259" key="8">
    <source>
        <dbReference type="PROSITE" id="PS50060"/>
    </source>
</evidence>
<dbReference type="InterPro" id="IPR036055">
    <property type="entry name" value="LDL_receptor-like_sf"/>
</dbReference>
<comment type="caution">
    <text evidence="3">Lacks conserved residue(s) required for the propagation of feature annotation.</text>
</comment>
<reference evidence="9" key="2">
    <citation type="submission" date="2025-08" db="UniProtKB">
        <authorList>
            <consortium name="Ensembl"/>
        </authorList>
    </citation>
    <scope>IDENTIFICATION</scope>
</reference>
<dbReference type="GeneID" id="114607469"/>
<dbReference type="InterPro" id="IPR051560">
    <property type="entry name" value="MAM_domain-containing"/>
</dbReference>
<evidence type="ECO:0000256" key="4">
    <source>
        <dbReference type="PROSITE-ProRule" id="PRU00124"/>
    </source>
</evidence>
<feature type="domain" description="EGF-like" evidence="7">
    <location>
        <begin position="2071"/>
        <end position="2104"/>
    </location>
</feature>
<dbReference type="GO" id="GO:0042632">
    <property type="term" value="P:cholesterol homeostasis"/>
    <property type="evidence" value="ECO:0007669"/>
    <property type="project" value="Ensembl"/>
</dbReference>
<dbReference type="GO" id="GO:0005794">
    <property type="term" value="C:Golgi apparatus"/>
    <property type="evidence" value="ECO:0007669"/>
    <property type="project" value="Ensembl"/>
</dbReference>
<dbReference type="CDD" id="cd06263">
    <property type="entry name" value="MAM"/>
    <property type="match status" value="8"/>
</dbReference>
<dbReference type="PANTHER" id="PTHR23282">
    <property type="entry name" value="APICAL ENDOSOMAL GLYCOPROTEIN PRECURSOR"/>
    <property type="match status" value="1"/>
</dbReference>
<dbReference type="InterPro" id="IPR013320">
    <property type="entry name" value="ConA-like_dom_sf"/>
</dbReference>
<dbReference type="PANTHER" id="PTHR23282:SF140">
    <property type="entry name" value="MAM AND LDL-RECEPTOR CLASS A DOMAIN-CONTAINING PROTEIN 1"/>
    <property type="match status" value="1"/>
</dbReference>
<feature type="disulfide bond" evidence="4">
    <location>
        <begin position="1547"/>
        <end position="1562"/>
    </location>
</feature>
<accession>A0A670JGC6</accession>
<dbReference type="PROSITE" id="PS01209">
    <property type="entry name" value="LDLRA_1"/>
    <property type="match status" value="6"/>
</dbReference>
<feature type="domain" description="MAM" evidence="8">
    <location>
        <begin position="1771"/>
        <end position="1936"/>
    </location>
</feature>
<evidence type="ECO:0000313" key="9">
    <source>
        <dbReference type="Ensembl" id="ENSPMRP00000022137.1"/>
    </source>
</evidence>
<dbReference type="PROSITE" id="PS50060">
    <property type="entry name" value="MAM_2"/>
    <property type="match status" value="9"/>
</dbReference>
<feature type="disulfide bond" evidence="4">
    <location>
        <begin position="674"/>
        <end position="689"/>
    </location>
</feature>
<proteinExistence type="predicted"/>
<feature type="disulfide bond" evidence="4">
    <location>
        <begin position="1995"/>
        <end position="2007"/>
    </location>
</feature>
<feature type="disulfide bond" evidence="4">
    <location>
        <begin position="2002"/>
        <end position="2020"/>
    </location>
</feature>
<feature type="disulfide bond" evidence="3">
    <location>
        <begin position="2094"/>
        <end position="2103"/>
    </location>
</feature>
<feature type="disulfide bond" evidence="4">
    <location>
        <begin position="662"/>
        <end position="680"/>
    </location>
</feature>
<feature type="disulfide bond" evidence="4">
    <location>
        <begin position="1967"/>
        <end position="1982"/>
    </location>
</feature>
<keyword evidence="10" id="KW-1185">Reference proteome</keyword>
<feature type="domain" description="MAM" evidence="8">
    <location>
        <begin position="261"/>
        <end position="422"/>
    </location>
</feature>
<dbReference type="GO" id="GO:0016020">
    <property type="term" value="C:membrane"/>
    <property type="evidence" value="ECO:0007669"/>
    <property type="project" value="InterPro"/>
</dbReference>
<protein>
    <submittedName>
        <fullName evidence="9">MAM and LDL receptor class A domain containing 1</fullName>
    </submittedName>
</protein>
<feature type="domain" description="MAM" evidence="8">
    <location>
        <begin position="1564"/>
        <end position="1720"/>
    </location>
</feature>
<dbReference type="CDD" id="cd00112">
    <property type="entry name" value="LDLa"/>
    <property type="match status" value="9"/>
</dbReference>
<feature type="domain" description="MAM" evidence="8">
    <location>
        <begin position="1130"/>
        <end position="1302"/>
    </location>
</feature>
<feature type="disulfide bond" evidence="4">
    <location>
        <begin position="2014"/>
        <end position="2029"/>
    </location>
</feature>
<dbReference type="InterPro" id="IPR002172">
    <property type="entry name" value="LDrepeatLR_classA_rpt"/>
</dbReference>
<dbReference type="SUPFAM" id="SSF57424">
    <property type="entry name" value="LDL receptor-like module"/>
    <property type="match status" value="10"/>
</dbReference>
<reference evidence="9 10" key="1">
    <citation type="journal article" date="2019" name="Proc. Natl. Acad. Sci. U.S.A.">
        <title>Regulatory changes in pterin and carotenoid genes underlie balanced color polymorphisms in the wall lizard.</title>
        <authorList>
            <person name="Andrade P."/>
            <person name="Pinho C."/>
            <person name="Perez I de Lanuza G."/>
            <person name="Afonso S."/>
            <person name="Brejcha J."/>
            <person name="Rubin C.J."/>
            <person name="Wallerman O."/>
            <person name="Pereira P."/>
            <person name="Sabatino S.J."/>
            <person name="Bellati A."/>
            <person name="Pellitteri-Rosa D."/>
            <person name="Bosakova Z."/>
            <person name="Bunikis I."/>
            <person name="Carretero M.A."/>
            <person name="Feiner N."/>
            <person name="Marsik P."/>
            <person name="Pauperio F."/>
            <person name="Salvi D."/>
            <person name="Soler L."/>
            <person name="While G.M."/>
            <person name="Uller T."/>
            <person name="Font E."/>
            <person name="Andersson L."/>
            <person name="Carneiro M."/>
        </authorList>
    </citation>
    <scope>NUCLEOTIDE SEQUENCE</scope>
</reference>
<dbReference type="GeneTree" id="ENSGT00940000158809"/>
<dbReference type="Pfam" id="PF00629">
    <property type="entry name" value="MAM"/>
    <property type="match status" value="9"/>
</dbReference>
<feature type="disulfide bond" evidence="4">
    <location>
        <begin position="1317"/>
        <end position="1335"/>
    </location>
</feature>
<dbReference type="InterPro" id="IPR000742">
    <property type="entry name" value="EGF"/>
</dbReference>
<dbReference type="RefSeq" id="XP_028606522.1">
    <property type="nucleotide sequence ID" value="XM_028750689.1"/>
</dbReference>
<name>A0A670JGC6_PODMU</name>
<dbReference type="CTD" id="340895"/>
<feature type="disulfide bond" evidence="4">
    <location>
        <begin position="1310"/>
        <end position="1322"/>
    </location>
</feature>
<evidence type="ECO:0000259" key="7">
    <source>
        <dbReference type="PROSITE" id="PS50026"/>
    </source>
</evidence>
<dbReference type="Pfam" id="PF00057">
    <property type="entry name" value="Ldl_recept_a"/>
    <property type="match status" value="8"/>
</dbReference>
<evidence type="ECO:0000256" key="5">
    <source>
        <dbReference type="SAM" id="Phobius"/>
    </source>
</evidence>
<keyword evidence="1" id="KW-0677">Repeat</keyword>
<feature type="disulfide bond" evidence="4">
    <location>
        <begin position="427"/>
        <end position="445"/>
    </location>
</feature>
<gene>
    <name evidence="9" type="primary">MALRD1</name>
</gene>
<reference evidence="9" key="3">
    <citation type="submission" date="2025-09" db="UniProtKB">
        <authorList>
            <consortium name="Ensembl"/>
        </authorList>
    </citation>
    <scope>IDENTIFICATION</scope>
</reference>
<feature type="disulfide bond" evidence="4">
    <location>
        <begin position="1748"/>
        <end position="1763"/>
    </location>
</feature>
<dbReference type="FunFam" id="2.60.120.200:FF:000182">
    <property type="entry name" value="MAM and LDL-receptor class A domain-containing protein 1"/>
    <property type="match status" value="1"/>
</dbReference>
<keyword evidence="3" id="KW-0245">EGF-like domain</keyword>
<dbReference type="PRINTS" id="PR00020">
    <property type="entry name" value="MAMDOMAIN"/>
</dbReference>
<keyword evidence="5" id="KW-1133">Transmembrane helix</keyword>
<dbReference type="SMART" id="SM00137">
    <property type="entry name" value="MAM"/>
    <property type="match status" value="8"/>
</dbReference>
<dbReference type="SUPFAM" id="SSF49899">
    <property type="entry name" value="Concanavalin A-like lectins/glucanases"/>
    <property type="match status" value="9"/>
</dbReference>
<dbReference type="Gene3D" id="4.10.400.10">
    <property type="entry name" value="Low-density Lipoprotein Receptor"/>
    <property type="match status" value="10"/>
</dbReference>